<evidence type="ECO:0000313" key="3">
    <source>
        <dbReference type="Proteomes" id="UP000619838"/>
    </source>
</evidence>
<feature type="compositionally biased region" description="Low complexity" evidence="1">
    <location>
        <begin position="1087"/>
        <end position="1098"/>
    </location>
</feature>
<comment type="caution">
    <text evidence="2">The sequence shown here is derived from an EMBL/GenBank/DDBJ whole genome shotgun (WGS) entry which is preliminary data.</text>
</comment>
<reference evidence="2 3" key="1">
    <citation type="journal article" date="2020" name="Microorganisms">
        <title>Simultaneous Genome Sequencing of Prosthecochloris ethylica and Desulfuromonas acetoxidans within a Syntrophic Mixture Reveals Unique Pili and Protein Interactions.</title>
        <authorList>
            <person name="Kyndt J.A."/>
            <person name="Van Beeumen J.J."/>
            <person name="Meyer T.E."/>
        </authorList>
    </citation>
    <scope>NUCLEOTIDE SEQUENCE [LARGE SCALE GENOMIC DNA]</scope>
    <source>
        <strain evidence="2 3">N3</strain>
    </source>
</reference>
<proteinExistence type="predicted"/>
<feature type="compositionally biased region" description="Acidic residues" evidence="1">
    <location>
        <begin position="722"/>
        <end position="732"/>
    </location>
</feature>
<dbReference type="EMBL" id="JADGII010000037">
    <property type="protein sequence ID" value="MBF0637664.1"/>
    <property type="molecule type" value="Genomic_DNA"/>
</dbReference>
<sequence>MRLLKSGDAIYQGEVIVTTQGGRVLLELPDGSLYPVQGELLAELQQPEQENPESQGEVTKDEEVTEDVPVQINSPEGVGATEEIGGASSFRNISGQGEYSDEPSGYLRLQHEQDIEQVQLVEGGNSFAPAPILTVSIVGSYNEGTGSRAGGYDAFLDGRATYNPRLIEGTDLLGAEQDEFVPELFVFDDSSGDRYVNRVPELFPDADEVVEGGNTVSGNVLGNDSDGNGSSSVISVTYVPEPDEGAAPGDPVTADIPAGGVVTVDSLYGQLTIDSKGNWVYVSDPYEVHGAPPSDAALRDLFTYTVADVDGDRASSTLTIDVLDTEPSIGTPEPGVVDEDDLDPNGTDLNADDKQPEISGSLGVEKAADPLDTTFLPADEQNDLNDLNLQSAENDVQYVLLDDGHILVGYTGKLPQSGIPGQDQIVFDVTINDPTSTTPDGSTYTFTLYQQLDHPFNDGENDIDLPLEFQVLDHDGDSDTDTVVVKVIDDIPVATGKVITSDVWEDQLDTSNSVTGYGSTGNPDGDSGETAVVKSTGLGGSAASLATLVNNGADVPPVFSVTEPDPASGLSQDQFIAAQLGPLTSDGNGLHYDVADIVVNGVVTGQTITGYVESGRATGFDDQDGVVFVLDVYRDGEWSYELKDQLDHAGAGDDEWLTIDLTGIVMMSDSDGDSYNLGALLGSNAVMFAIRVENDVPELELDGTGSVKTTGGSVNEDALTLPDDESEGNDDADQQKVLTGDGSAGNALSLSDIVSIGADEAGSYGFTGTSSADYQSALGKLSSGGDELSYEVTEIINSSGNAAELLTASAGTGPEERIVFTLEIEKASGDWVFDLNDQLDHVVMPGEDGDEQYKLKDSDTDSATGYKESLDFSEVVGVEDGDGDSASLYDMGDTAGVFAISVENDVPVQNDTVETQTVHEDALSPYDEDDSSPVDGIEGSEGNEESGQVTVRTDSVSGLVDIGADEEAIGYSIKAETTSLDAQGLETKDGADLYYEVNTDGTLLTAKSTGTGYEVFTLELTDPEAGSYRFTLLDQLKHTGTGDGELLEIDLSEMLEVTDNDGDTVTVDGGSFVIKVENDVPELELDGTGSVKTTGGSVNEDALTLPDDESEGNDDADQQKVLTGDGSAGNALSLSDIVSIGADEAGSYGFTGTSSADYQSALGKLSSGGDELSYEVTEIINSSGNAAELLTASAGTGPEERIVFTLEIEKASGDWVFDLNDQLDHVVMPGEDGDEQYKLKDSDTDSATGYKESLDFSEVVGVEDGDGDSASLYDMGDTAGVFAISVENDVPALTTEASSGTATVGGTVHEDALGNDGDSDDASTGIEETPTTQVEQIEGDGETGNAASLSSLFRSGADAPVSYSFASLTSEEIVGKLGNLTSNSDTLSYAVDTTVGGEQVLIATADAGGTDERVVFRVVLDESSGNWTFDLEDQLDHVTGSGDSGTALQTTDPGTGDIGSVSNLNFTGLINVTDADGDTVNLGELAGSNELFTVTVENDIPALTTEASSGTATVGGTV</sequence>
<dbReference type="NCBIfam" id="TIGR01965">
    <property type="entry name" value="VCBS_repeat"/>
    <property type="match status" value="1"/>
</dbReference>
<accession>A0ABR9XUL1</accession>
<feature type="region of interest" description="Disordered" evidence="1">
    <location>
        <begin position="701"/>
        <end position="743"/>
    </location>
</feature>
<evidence type="ECO:0008006" key="4">
    <source>
        <dbReference type="Google" id="ProtNLM"/>
    </source>
</evidence>
<feature type="region of interest" description="Disordered" evidence="1">
    <location>
        <begin position="1296"/>
        <end position="1328"/>
    </location>
</feature>
<feature type="compositionally biased region" description="Acidic residues" evidence="1">
    <location>
        <begin position="1106"/>
        <end position="1116"/>
    </location>
</feature>
<feature type="compositionally biased region" description="Low complexity" evidence="1">
    <location>
        <begin position="46"/>
        <end position="57"/>
    </location>
</feature>
<evidence type="ECO:0000256" key="1">
    <source>
        <dbReference type="SAM" id="MobiDB-lite"/>
    </source>
</evidence>
<feature type="non-terminal residue" evidence="2">
    <location>
        <position position="1518"/>
    </location>
</feature>
<evidence type="ECO:0000313" key="2">
    <source>
        <dbReference type="EMBL" id="MBF0637664.1"/>
    </source>
</evidence>
<keyword evidence="3" id="KW-1185">Reference proteome</keyword>
<organism evidence="2 3">
    <name type="scientific">Prosthecochloris ethylica</name>
    <dbReference type="NCBI Taxonomy" id="2743976"/>
    <lineage>
        <taxon>Bacteria</taxon>
        <taxon>Pseudomonadati</taxon>
        <taxon>Chlorobiota</taxon>
        <taxon>Chlorobiia</taxon>
        <taxon>Chlorobiales</taxon>
        <taxon>Chlorobiaceae</taxon>
        <taxon>Prosthecochloris</taxon>
    </lineage>
</organism>
<gene>
    <name evidence="2" type="ORF">INT08_10840</name>
</gene>
<feature type="region of interest" description="Disordered" evidence="1">
    <location>
        <begin position="1084"/>
        <end position="1127"/>
    </location>
</feature>
<dbReference type="InterPro" id="IPR010221">
    <property type="entry name" value="VCBS_dom"/>
</dbReference>
<dbReference type="RefSeq" id="WP_194185845.1">
    <property type="nucleotide sequence ID" value="NZ_JADGII010000037.1"/>
</dbReference>
<feature type="compositionally biased region" description="Low complexity" evidence="1">
    <location>
        <begin position="703"/>
        <end position="714"/>
    </location>
</feature>
<feature type="region of interest" description="Disordered" evidence="1">
    <location>
        <begin position="326"/>
        <end position="356"/>
    </location>
</feature>
<feature type="region of interest" description="Disordered" evidence="1">
    <location>
        <begin position="46"/>
        <end position="65"/>
    </location>
</feature>
<protein>
    <recommendedName>
        <fullName evidence="4">RapA2 cadherin-like domain-containing protein</fullName>
    </recommendedName>
</protein>
<dbReference type="Proteomes" id="UP000619838">
    <property type="component" value="Unassembled WGS sequence"/>
</dbReference>
<name>A0ABR9XUL1_9CHLB</name>
<feature type="region of interest" description="Disordered" evidence="1">
    <location>
        <begin position="917"/>
        <end position="949"/>
    </location>
</feature>